<accession>A0A3D8YDJ3</accession>
<comment type="caution">
    <text evidence="1">The sequence shown here is derived from an EMBL/GenBank/DDBJ whole genome shotgun (WGS) entry which is preliminary data.</text>
</comment>
<reference evidence="1 2" key="1">
    <citation type="submission" date="2018-07" db="EMBL/GenBank/DDBJ databases">
        <title>Dyadobacter roseus sp. nov., isolated from rose rhizosphere soil.</title>
        <authorList>
            <person name="Chen L."/>
        </authorList>
    </citation>
    <scope>NUCLEOTIDE SEQUENCE [LARGE SCALE GENOMIC DNA]</scope>
    <source>
        <strain evidence="1 2">RS19</strain>
    </source>
</reference>
<gene>
    <name evidence="1" type="ORF">DSL64_09760</name>
</gene>
<dbReference type="AlphaFoldDB" id="A0A3D8YDJ3"/>
<dbReference type="EMBL" id="QNUL01000005">
    <property type="protein sequence ID" value="REA62521.1"/>
    <property type="molecule type" value="Genomic_DNA"/>
</dbReference>
<keyword evidence="2" id="KW-1185">Reference proteome</keyword>
<dbReference type="Proteomes" id="UP000256373">
    <property type="component" value="Unassembled WGS sequence"/>
</dbReference>
<evidence type="ECO:0000313" key="1">
    <source>
        <dbReference type="EMBL" id="REA62521.1"/>
    </source>
</evidence>
<sequence length="271" mass="31100">MILLSAAFLYPQIFNCEIIRFSGFNQLRPDVFASPGLSTSSFKNVLRDVRKAEARIDSFYKGKVSRPAVIICTTPDEYKKYCSSTEGAGCSLGTPWGSSFIVLNLREMNVDVISHEMSHIELLARVGWWKTTMDVPQWYNEGVALMLDQRFVSNQDSIGRYLDYLDEWSYYTRGGQEILELENIKSVKDFFAGDQRHVMLAYMTSGLEVSYWLYYAGPESIDLLVRGLRAGGEFDDVYWLVEQSRKGKVRVQKLPSNPLRRPHQTPSRRTD</sequence>
<proteinExistence type="predicted"/>
<evidence type="ECO:0008006" key="3">
    <source>
        <dbReference type="Google" id="ProtNLM"/>
    </source>
</evidence>
<evidence type="ECO:0000313" key="2">
    <source>
        <dbReference type="Proteomes" id="UP000256373"/>
    </source>
</evidence>
<name>A0A3D8YDJ3_9BACT</name>
<organism evidence="1 2">
    <name type="scientific">Dyadobacter luteus</name>
    <dbReference type="NCBI Taxonomy" id="2259619"/>
    <lineage>
        <taxon>Bacteria</taxon>
        <taxon>Pseudomonadati</taxon>
        <taxon>Bacteroidota</taxon>
        <taxon>Cytophagia</taxon>
        <taxon>Cytophagales</taxon>
        <taxon>Spirosomataceae</taxon>
        <taxon>Dyadobacter</taxon>
    </lineage>
</organism>
<protein>
    <recommendedName>
        <fullName evidence="3">Peptidase MA-like domain-containing protein</fullName>
    </recommendedName>
</protein>